<sequence length="185" mass="21549">MDNYIRVYENVMTNEKCQRLIKMFESDTEHHQIQDCGQGATLTQVNLLHSPDTIWKNESNDIANTIVNYAHIYKKDCDIKDNQWPEKFGFEPPKIKRYMPGGKESFPEHVDVLDHKTAKRFLVAFIYLDNNEKGETVINPKDGKFVSFCTRGSLLLFPPLWPWLHTGMPPIDTPKYIVGSYLHYP</sequence>
<name>A0A382JBW3_9ZZZZ</name>
<dbReference type="EMBL" id="UINC01073397">
    <property type="protein sequence ID" value="SVC09744.1"/>
    <property type="molecule type" value="Genomic_DNA"/>
</dbReference>
<dbReference type="Gene3D" id="2.60.120.620">
    <property type="entry name" value="q2cbj1_9rhob like domain"/>
    <property type="match status" value="1"/>
</dbReference>
<protein>
    <recommendedName>
        <fullName evidence="1">Prolyl 4-hydroxylase alpha subunit Fe(2+) 2OG dioxygenase domain-containing protein</fullName>
    </recommendedName>
</protein>
<proteinExistence type="predicted"/>
<accession>A0A382JBW3</accession>
<dbReference type="InterPro" id="IPR044862">
    <property type="entry name" value="Pro_4_hyd_alph_FE2OG_OXY"/>
</dbReference>
<reference evidence="2" key="1">
    <citation type="submission" date="2018-05" db="EMBL/GenBank/DDBJ databases">
        <authorList>
            <person name="Lanie J.A."/>
            <person name="Ng W.-L."/>
            <person name="Kazmierczak K.M."/>
            <person name="Andrzejewski T.M."/>
            <person name="Davidsen T.M."/>
            <person name="Wayne K.J."/>
            <person name="Tettelin H."/>
            <person name="Glass J.I."/>
            <person name="Rusch D."/>
            <person name="Podicherti R."/>
            <person name="Tsui H.-C.T."/>
            <person name="Winkler M.E."/>
        </authorList>
    </citation>
    <scope>NUCLEOTIDE SEQUENCE</scope>
</reference>
<evidence type="ECO:0000313" key="2">
    <source>
        <dbReference type="EMBL" id="SVC09744.1"/>
    </source>
</evidence>
<dbReference type="AlphaFoldDB" id="A0A382JBW3"/>
<evidence type="ECO:0000259" key="1">
    <source>
        <dbReference type="Pfam" id="PF13640"/>
    </source>
</evidence>
<feature type="domain" description="Prolyl 4-hydroxylase alpha subunit Fe(2+) 2OG dioxygenase" evidence="1">
    <location>
        <begin position="95"/>
        <end position="183"/>
    </location>
</feature>
<gene>
    <name evidence="2" type="ORF">METZ01_LOCUS262598</name>
</gene>
<dbReference type="Pfam" id="PF13640">
    <property type="entry name" value="2OG-FeII_Oxy_3"/>
    <property type="match status" value="1"/>
</dbReference>
<organism evidence="2">
    <name type="scientific">marine metagenome</name>
    <dbReference type="NCBI Taxonomy" id="408172"/>
    <lineage>
        <taxon>unclassified sequences</taxon>
        <taxon>metagenomes</taxon>
        <taxon>ecological metagenomes</taxon>
    </lineage>
</organism>